<reference evidence="2 3" key="1">
    <citation type="submission" date="2020-07" db="EMBL/GenBank/DDBJ databases">
        <title>Comparative genomics of pyrophilous fungi reveals a link between fire events and developmental genes.</title>
        <authorList>
            <consortium name="DOE Joint Genome Institute"/>
            <person name="Steindorff A.S."/>
            <person name="Carver A."/>
            <person name="Calhoun S."/>
            <person name="Stillman K."/>
            <person name="Liu H."/>
            <person name="Lipzen A."/>
            <person name="Pangilinan J."/>
            <person name="Labutti K."/>
            <person name="Bruns T.D."/>
            <person name="Grigoriev I.V."/>
        </authorList>
    </citation>
    <scope>NUCLEOTIDE SEQUENCE [LARGE SCALE GENOMIC DNA]</scope>
    <source>
        <strain evidence="2 3">CBS 144469</strain>
    </source>
</reference>
<sequence length="472" mass="52292">MHPTVPEFLLHIAGIFTMATAKFQTCNFTRELPKTYPFLHPPFRCLPSALSHFSPLSWPNSGNFVQNLELVVADDVQTPLAIVANDVEPLIVIIVRSGAAPFAAHLVVVAVTVVVVVVEDRDHRCHSPSAPADPIKRSAPAHPGVLSKQPTQAPFIQASNITEGITDSEPTKFLTRDSKFSDCTFNWATSSIPTRGLETEISATHTAAPFYLDRNRAKTIHDINIIATSIVCKQRNGNITTLEPREPRQHARHVGYERRSRAAGGRDGDRQRRRGRRDWKANHWRARRRKTMKKKRRRGEEEDDDEDDESSDSENEDPARERSTESKPNSRTTPTASSITINGAESSTQVPVTKPESPPAVAPHSPLSSPPAIRPQAFLHPPAGHCAGPKRQRPPKSKATKPRKHRDTVAVTAPRSPAATPLRTVRLEITLRRAIELRVDVRNLAKATGQSEATPPHLRPPPESEDEEAARR</sequence>
<feature type="region of interest" description="Disordered" evidence="1">
    <location>
        <begin position="241"/>
        <end position="417"/>
    </location>
</feature>
<feature type="compositionally biased region" description="Acidic residues" evidence="1">
    <location>
        <begin position="463"/>
        <end position="472"/>
    </location>
</feature>
<feature type="compositionally biased region" description="Acidic residues" evidence="1">
    <location>
        <begin position="301"/>
        <end position="316"/>
    </location>
</feature>
<organism evidence="2 3">
    <name type="scientific">Ephemerocybe angulata</name>
    <dbReference type="NCBI Taxonomy" id="980116"/>
    <lineage>
        <taxon>Eukaryota</taxon>
        <taxon>Fungi</taxon>
        <taxon>Dikarya</taxon>
        <taxon>Basidiomycota</taxon>
        <taxon>Agaricomycotina</taxon>
        <taxon>Agaricomycetes</taxon>
        <taxon>Agaricomycetidae</taxon>
        <taxon>Agaricales</taxon>
        <taxon>Agaricineae</taxon>
        <taxon>Psathyrellaceae</taxon>
        <taxon>Ephemerocybe</taxon>
    </lineage>
</organism>
<keyword evidence="3" id="KW-1185">Reference proteome</keyword>
<dbReference type="Proteomes" id="UP000521943">
    <property type="component" value="Unassembled WGS sequence"/>
</dbReference>
<feature type="compositionally biased region" description="Basic and acidic residues" evidence="1">
    <location>
        <begin position="243"/>
        <end position="270"/>
    </location>
</feature>
<proteinExistence type="predicted"/>
<evidence type="ECO:0000313" key="2">
    <source>
        <dbReference type="EMBL" id="KAF6748236.1"/>
    </source>
</evidence>
<dbReference type="EMBL" id="JACGCI010000073">
    <property type="protein sequence ID" value="KAF6748236.1"/>
    <property type="molecule type" value="Genomic_DNA"/>
</dbReference>
<feature type="compositionally biased region" description="Polar residues" evidence="1">
    <location>
        <begin position="326"/>
        <end position="351"/>
    </location>
</feature>
<evidence type="ECO:0000256" key="1">
    <source>
        <dbReference type="SAM" id="MobiDB-lite"/>
    </source>
</evidence>
<feature type="region of interest" description="Disordered" evidence="1">
    <location>
        <begin position="126"/>
        <end position="149"/>
    </location>
</feature>
<dbReference type="AlphaFoldDB" id="A0A8H6M0X9"/>
<feature type="region of interest" description="Disordered" evidence="1">
    <location>
        <begin position="445"/>
        <end position="472"/>
    </location>
</feature>
<feature type="compositionally biased region" description="Basic residues" evidence="1">
    <location>
        <begin position="388"/>
        <end position="406"/>
    </location>
</feature>
<accession>A0A8H6M0X9</accession>
<feature type="compositionally biased region" description="Basic residues" evidence="1">
    <location>
        <begin position="271"/>
        <end position="297"/>
    </location>
</feature>
<evidence type="ECO:0000313" key="3">
    <source>
        <dbReference type="Proteomes" id="UP000521943"/>
    </source>
</evidence>
<gene>
    <name evidence="2" type="ORF">DFP72DRAFT_1174456</name>
</gene>
<protein>
    <submittedName>
        <fullName evidence="2">Uncharacterized protein</fullName>
    </submittedName>
</protein>
<name>A0A8H6M0X9_9AGAR</name>
<comment type="caution">
    <text evidence="2">The sequence shown here is derived from an EMBL/GenBank/DDBJ whole genome shotgun (WGS) entry which is preliminary data.</text>
</comment>